<gene>
    <name evidence="2" type="ORF">H4W81_005417</name>
</gene>
<evidence type="ECO:0008006" key="4">
    <source>
        <dbReference type="Google" id="ProtNLM"/>
    </source>
</evidence>
<dbReference type="Proteomes" id="UP000661607">
    <property type="component" value="Unassembled WGS sequence"/>
</dbReference>
<protein>
    <recommendedName>
        <fullName evidence="4">Haloalkane dehalogenase</fullName>
    </recommendedName>
</protein>
<sequence length="39" mass="4405">MAGLEIRHHDAVAGHHTPEDHPKEIATAIAEWADDHRLR</sequence>
<evidence type="ECO:0000313" key="2">
    <source>
        <dbReference type="EMBL" id="MBE1562638.1"/>
    </source>
</evidence>
<dbReference type="EMBL" id="JADBEF010000001">
    <property type="protein sequence ID" value="MBE1562638.1"/>
    <property type="molecule type" value="Genomic_DNA"/>
</dbReference>
<reference evidence="2 3" key="1">
    <citation type="submission" date="2020-10" db="EMBL/GenBank/DDBJ databases">
        <title>Sequencing the genomes of 1000 actinobacteria strains.</title>
        <authorList>
            <person name="Klenk H.-P."/>
        </authorList>
    </citation>
    <scope>NUCLEOTIDE SEQUENCE [LARGE SCALE GENOMIC DNA]</scope>
    <source>
        <strain evidence="2 3">DSM 43748</strain>
    </source>
</reference>
<evidence type="ECO:0000313" key="3">
    <source>
        <dbReference type="Proteomes" id="UP000661607"/>
    </source>
</evidence>
<name>A0ABR9KKU7_9ACTN</name>
<comment type="caution">
    <text evidence="2">The sequence shown here is derived from an EMBL/GenBank/DDBJ whole genome shotgun (WGS) entry which is preliminary data.</text>
</comment>
<accession>A0ABR9KKU7</accession>
<organism evidence="2 3">
    <name type="scientific">Nonomuraea africana</name>
    <dbReference type="NCBI Taxonomy" id="46171"/>
    <lineage>
        <taxon>Bacteria</taxon>
        <taxon>Bacillati</taxon>
        <taxon>Actinomycetota</taxon>
        <taxon>Actinomycetes</taxon>
        <taxon>Streptosporangiales</taxon>
        <taxon>Streptosporangiaceae</taxon>
        <taxon>Nonomuraea</taxon>
    </lineage>
</organism>
<feature type="region of interest" description="Disordered" evidence="1">
    <location>
        <begin position="1"/>
        <end position="23"/>
    </location>
</feature>
<proteinExistence type="predicted"/>
<keyword evidence="3" id="KW-1185">Reference proteome</keyword>
<evidence type="ECO:0000256" key="1">
    <source>
        <dbReference type="SAM" id="MobiDB-lite"/>
    </source>
</evidence>